<sequence>MASPSFKTRLLLAFYSTRNIAGCAAALAGVTLFLAGVIQDWWFPIVVGLYAAAWLIVPAGRGQMASTILESANQESLVRAMEDLYAKAKGKLPKEAAARLAHILQMVRELAPGLFSGEVPPAQSMALAATITRDLPQTINHYLKLPPLFASMTVVHDGKTSKQLFIEQLDLLDGQLVKIAESIYRHDADAVVANGRFLQDKFRPMAYTEL</sequence>
<dbReference type="EMBL" id="CAADIZ010000042">
    <property type="protein sequence ID" value="VFS27586.1"/>
    <property type="molecule type" value="Genomic_DNA"/>
</dbReference>
<protein>
    <submittedName>
        <fullName evidence="9">Uncharacterized protein</fullName>
    </submittedName>
</protein>
<feature type="transmembrane region" description="Helical" evidence="1">
    <location>
        <begin position="12"/>
        <end position="35"/>
    </location>
</feature>
<dbReference type="EMBL" id="CAADIO010000012">
    <property type="protein sequence ID" value="VFR87691.1"/>
    <property type="molecule type" value="Genomic_DNA"/>
</dbReference>
<dbReference type="EMBL" id="CAADIK010000020">
    <property type="protein sequence ID" value="VFR68847.1"/>
    <property type="molecule type" value="Genomic_DNA"/>
</dbReference>
<dbReference type="EMBL" id="CAADID010000017">
    <property type="protein sequence ID" value="VFR68114.1"/>
    <property type="molecule type" value="Genomic_DNA"/>
</dbReference>
<evidence type="ECO:0000313" key="8">
    <source>
        <dbReference type="EMBL" id="VFR93565.1"/>
    </source>
</evidence>
<evidence type="ECO:0000313" key="6">
    <source>
        <dbReference type="EMBL" id="VFR68847.1"/>
    </source>
</evidence>
<reference evidence="9" key="1">
    <citation type="submission" date="2019-03" db="EMBL/GenBank/DDBJ databases">
        <authorList>
            <person name="Danneels B."/>
        </authorList>
    </citation>
    <scope>NUCLEOTIDE SEQUENCE</scope>
</reference>
<accession>A0A484XVU0</accession>
<dbReference type="EMBL" id="CAADIG010000013">
    <property type="protein sequence ID" value="VFR42272.1"/>
    <property type="molecule type" value="Genomic_DNA"/>
</dbReference>
<dbReference type="AlphaFoldDB" id="A0A484XVU0"/>
<evidence type="ECO:0000313" key="3">
    <source>
        <dbReference type="EMBL" id="VFR42272.1"/>
    </source>
</evidence>
<proteinExistence type="predicted"/>
<gene>
    <name evidence="2" type="ORF">AMP9_3623</name>
    <name evidence="3" type="ORF">ANT2_3569</name>
    <name evidence="5" type="ORF">ANT3_3572</name>
    <name evidence="4" type="ORF">BRI6_3702</name>
    <name evidence="6" type="ORF">BRI9_3761</name>
    <name evidence="8" type="ORF">IVO3_3760</name>
    <name evidence="7" type="ORF">RAN3_3565</name>
    <name evidence="9" type="ORF">RAN7_3693</name>
</gene>
<evidence type="ECO:0000256" key="1">
    <source>
        <dbReference type="SAM" id="Phobius"/>
    </source>
</evidence>
<evidence type="ECO:0000313" key="2">
    <source>
        <dbReference type="EMBL" id="VFR16880.1"/>
    </source>
</evidence>
<organism evidence="9">
    <name type="scientific">plant metagenome</name>
    <dbReference type="NCBI Taxonomy" id="1297885"/>
    <lineage>
        <taxon>unclassified sequences</taxon>
        <taxon>metagenomes</taxon>
        <taxon>organismal metagenomes</taxon>
    </lineage>
</organism>
<evidence type="ECO:0000313" key="9">
    <source>
        <dbReference type="EMBL" id="VFS27586.1"/>
    </source>
</evidence>
<dbReference type="EMBL" id="CAADHY010000007">
    <property type="protein sequence ID" value="VFR16880.1"/>
    <property type="molecule type" value="Genomic_DNA"/>
</dbReference>
<evidence type="ECO:0000313" key="7">
    <source>
        <dbReference type="EMBL" id="VFR87691.1"/>
    </source>
</evidence>
<dbReference type="EMBL" id="CAADIP010000034">
    <property type="protein sequence ID" value="VFR93565.1"/>
    <property type="molecule type" value="Genomic_DNA"/>
</dbReference>
<evidence type="ECO:0000313" key="4">
    <source>
        <dbReference type="EMBL" id="VFR57040.1"/>
    </source>
</evidence>
<feature type="transmembrane region" description="Helical" evidence="1">
    <location>
        <begin position="41"/>
        <end position="60"/>
    </location>
</feature>
<evidence type="ECO:0000313" key="5">
    <source>
        <dbReference type="EMBL" id="VFR68114.1"/>
    </source>
</evidence>
<name>A0A484XVU0_9ZZZZ</name>
<keyword evidence="1" id="KW-0472">Membrane</keyword>
<keyword evidence="1" id="KW-0812">Transmembrane</keyword>
<keyword evidence="1" id="KW-1133">Transmembrane helix</keyword>
<dbReference type="EMBL" id="CAADII010000071">
    <property type="protein sequence ID" value="VFR57040.1"/>
    <property type="molecule type" value="Genomic_DNA"/>
</dbReference>